<evidence type="ECO:0000256" key="1">
    <source>
        <dbReference type="ARBA" id="ARBA00004127"/>
    </source>
</evidence>
<dbReference type="Proteomes" id="UP000095282">
    <property type="component" value="Unplaced"/>
</dbReference>
<evidence type="ECO:0000259" key="7">
    <source>
        <dbReference type="Pfam" id="PF15982"/>
    </source>
</evidence>
<keyword evidence="5 6" id="KW-0472">Membrane</keyword>
<comment type="similarity">
    <text evidence="2">Belongs to the TMEM135 family.</text>
</comment>
<evidence type="ECO:0000256" key="4">
    <source>
        <dbReference type="ARBA" id="ARBA00022989"/>
    </source>
</evidence>
<feature type="transmembrane region" description="Helical" evidence="6">
    <location>
        <begin position="83"/>
        <end position="100"/>
    </location>
</feature>
<feature type="transmembrane region" description="Helical" evidence="6">
    <location>
        <begin position="106"/>
        <end position="127"/>
    </location>
</feature>
<organism evidence="8 9">
    <name type="scientific">Caenorhabditis tropicalis</name>
    <dbReference type="NCBI Taxonomy" id="1561998"/>
    <lineage>
        <taxon>Eukaryota</taxon>
        <taxon>Metazoa</taxon>
        <taxon>Ecdysozoa</taxon>
        <taxon>Nematoda</taxon>
        <taxon>Chromadorea</taxon>
        <taxon>Rhabditida</taxon>
        <taxon>Rhabditina</taxon>
        <taxon>Rhabditomorpha</taxon>
        <taxon>Rhabditoidea</taxon>
        <taxon>Rhabditidae</taxon>
        <taxon>Peloderinae</taxon>
        <taxon>Caenorhabditis</taxon>
    </lineage>
</organism>
<evidence type="ECO:0000313" key="8">
    <source>
        <dbReference type="Proteomes" id="UP000095282"/>
    </source>
</evidence>
<evidence type="ECO:0000256" key="5">
    <source>
        <dbReference type="ARBA" id="ARBA00023136"/>
    </source>
</evidence>
<dbReference type="InterPro" id="IPR026749">
    <property type="entry name" value="Tmem135"/>
</dbReference>
<evidence type="ECO:0000256" key="3">
    <source>
        <dbReference type="ARBA" id="ARBA00022692"/>
    </source>
</evidence>
<dbReference type="AlphaFoldDB" id="A0A1I7TIJ7"/>
<dbReference type="PANTHER" id="PTHR12459:SF15">
    <property type="entry name" value="TRANSMEMBRANE PROTEIN 135"/>
    <property type="match status" value="1"/>
</dbReference>
<proteinExistence type="inferred from homology"/>
<evidence type="ECO:0000256" key="6">
    <source>
        <dbReference type="SAM" id="Phobius"/>
    </source>
</evidence>
<dbReference type="eggNOG" id="KOG1398">
    <property type="taxonomic scope" value="Eukaryota"/>
</dbReference>
<sequence length="446" mass="50373">MMGALSKLAYSLGQPILTATCYETIHPWNPNCNGAVWDALPTGLYFSFKTYASFYLITNIVAKRGRLDKINWKKFGIDVTQSSLFLVTNMCFFLILLCKFRNWLGFFTPVTMGLLSSILASAIAILVEKKSRRPALALYLTNLASETYYRHLANHGHVKMYTYGECVPFGIGLMLFSYLQSTGRLPKSFNGFMNAALKTNVTDNVINEKKIPENFRSFLEKLRNDYEKTELCHHPHSCVSHSVESFAKNFSIGLTASSALAIVRNLKTIIKNPISLITLLFSKNNLKLPLFAGLLPFIFNASRCSLNRVEGISPVINNVFSAGLASVAMVFYPTVSIAMYCLWKAIETVYFDLVDRGYLPKIKNAEVVLYAITTGYVLWNTIVEPRAIRRGYLNFLSGLVGGKISLFNRRLYDHFGYISRDIYTKIPEIDPKYAMINPLLYKPLVE</sequence>
<dbReference type="GO" id="GO:0012505">
    <property type="term" value="C:endomembrane system"/>
    <property type="evidence" value="ECO:0007669"/>
    <property type="project" value="UniProtKB-SubCell"/>
</dbReference>
<comment type="subcellular location">
    <subcellularLocation>
        <location evidence="1">Endomembrane system</location>
        <topology evidence="1">Multi-pass membrane protein</topology>
    </subcellularLocation>
</comment>
<dbReference type="WBParaSite" id="Csp11.Scaffold622.g6285.t1">
    <property type="protein sequence ID" value="Csp11.Scaffold622.g6285.t1"/>
    <property type="gene ID" value="Csp11.Scaffold622.g6285"/>
</dbReference>
<dbReference type="Pfam" id="PF15982">
    <property type="entry name" value="TMEM135_C_rich"/>
    <property type="match status" value="1"/>
</dbReference>
<evidence type="ECO:0000313" key="9">
    <source>
        <dbReference type="WBParaSite" id="Csp11.Scaffold622.g6285.t1"/>
    </source>
</evidence>
<keyword evidence="4 6" id="KW-1133">Transmembrane helix</keyword>
<dbReference type="STRING" id="1561998.A0A1I7TIJ7"/>
<protein>
    <submittedName>
        <fullName evidence="9">TMEM135_C_rich domain-containing protein</fullName>
    </submittedName>
</protein>
<dbReference type="PANTHER" id="PTHR12459">
    <property type="entry name" value="TRANSMEMBRANE PROTEIN 135-RELATED"/>
    <property type="match status" value="1"/>
</dbReference>
<dbReference type="InterPro" id="IPR031926">
    <property type="entry name" value="TMEM135_N"/>
</dbReference>
<feature type="domain" description="Transmembrane protein 135 N-terminal" evidence="7">
    <location>
        <begin position="20"/>
        <end position="150"/>
    </location>
</feature>
<evidence type="ECO:0000256" key="2">
    <source>
        <dbReference type="ARBA" id="ARBA00008924"/>
    </source>
</evidence>
<accession>A0A1I7TIJ7</accession>
<keyword evidence="3 6" id="KW-0812">Transmembrane</keyword>
<name>A0A1I7TIJ7_9PELO</name>
<keyword evidence="8" id="KW-1185">Reference proteome</keyword>
<reference evidence="9" key="1">
    <citation type="submission" date="2016-11" db="UniProtKB">
        <authorList>
            <consortium name="WormBaseParasite"/>
        </authorList>
    </citation>
    <scope>IDENTIFICATION</scope>
</reference>